<evidence type="ECO:0000256" key="3">
    <source>
        <dbReference type="PROSITE-ProRule" id="PRU00339"/>
    </source>
</evidence>
<feature type="repeat" description="TPR" evidence="3">
    <location>
        <begin position="419"/>
        <end position="452"/>
    </location>
</feature>
<dbReference type="OrthoDB" id="6020252at2"/>
<evidence type="ECO:0000256" key="2">
    <source>
        <dbReference type="ARBA" id="ARBA00022803"/>
    </source>
</evidence>
<comment type="caution">
    <text evidence="5">The sequence shown here is derived from an EMBL/GenBank/DDBJ whole genome shotgun (WGS) entry which is preliminary data.</text>
</comment>
<dbReference type="PANTHER" id="PTHR44858:SF1">
    <property type="entry name" value="UDP-N-ACETYLGLUCOSAMINE--PEPTIDE N-ACETYLGLUCOSAMINYLTRANSFERASE SPINDLY-RELATED"/>
    <property type="match status" value="1"/>
</dbReference>
<evidence type="ECO:0000259" key="4">
    <source>
        <dbReference type="Pfam" id="PF13226"/>
    </source>
</evidence>
<gene>
    <name evidence="5" type="ORF">DVT68_14200</name>
</gene>
<dbReference type="Gene3D" id="1.25.40.10">
    <property type="entry name" value="Tetratricopeptide repeat domain"/>
    <property type="match status" value="1"/>
</dbReference>
<dbReference type="InterPro" id="IPR019734">
    <property type="entry name" value="TPR_rpt"/>
</dbReference>
<dbReference type="SUPFAM" id="SSF48452">
    <property type="entry name" value="TPR-like"/>
    <property type="match status" value="1"/>
</dbReference>
<sequence length="547" mass="61616">MGSRRHWLQGGAIALFVVFGLVFATWQTGRFVRRMNEITVQSRAQAQAKEQQEYRLAGIKGRLFTRAEVYAFLKLAKQAESIADPMQRCLAYPDPPGSHWSRDAVVAYCRYRTQPLMTFSDVQSLVQHGQAAELDRRLQKLLDAKSTQPGAGALLDRTYDQLFKNGSLDARAIIDAWKRDSPKSAFAYAASGQVYEAMAYDARGSDYMRNTPQSNIASMERLLAMADEDLRKAIELDPRVTPAYVTMINVGGLSAGEAYATRAAKQGLAVDPANFHIYDALLWKFQPKWGGSLGAMTRIAQDAQAHAKENPLLILLLEKELGYEANLDDCDCHTKEQLGLYPTVFDQVSTAQQLMSAGYASESSHHLELSVVYFSEALRFSPDLDDVRLHRAFNLNEFDESQWAAHEGDKLLAGDPRNEAYYKARGYAYESLNDYAKAEKDYRAAIALAPNDETVWKQLGYLYVNMTHEWDKAWELDNHLIDMYPNEPYGWLMRSEIQLNQPRAGLKETVDYYASHFDTDPKAHKTLLRLQAALALQSKAGSKASEK</sequence>
<keyword evidence="6" id="KW-1185">Reference proteome</keyword>
<keyword evidence="2 3" id="KW-0802">TPR repeat</keyword>
<organism evidence="5 6">
    <name type="scientific">Dyella solisilvae</name>
    <dbReference type="NCBI Taxonomy" id="1920168"/>
    <lineage>
        <taxon>Bacteria</taxon>
        <taxon>Pseudomonadati</taxon>
        <taxon>Pseudomonadota</taxon>
        <taxon>Gammaproteobacteria</taxon>
        <taxon>Lysobacterales</taxon>
        <taxon>Rhodanobacteraceae</taxon>
        <taxon>Dyella</taxon>
    </lineage>
</organism>
<accession>A0A370K6G1</accession>
<dbReference type="Proteomes" id="UP000254711">
    <property type="component" value="Unassembled WGS sequence"/>
</dbReference>
<feature type="domain" description="DUF4034" evidence="4">
    <location>
        <begin position="120"/>
        <end position="249"/>
    </location>
</feature>
<evidence type="ECO:0000313" key="5">
    <source>
        <dbReference type="EMBL" id="RDI98223.1"/>
    </source>
</evidence>
<protein>
    <submittedName>
        <fullName evidence="5">DUF4034 domain-containing protein</fullName>
    </submittedName>
</protein>
<dbReference type="PANTHER" id="PTHR44858">
    <property type="entry name" value="TETRATRICOPEPTIDE REPEAT PROTEIN 6"/>
    <property type="match status" value="1"/>
</dbReference>
<dbReference type="InterPro" id="IPR011990">
    <property type="entry name" value="TPR-like_helical_dom_sf"/>
</dbReference>
<keyword evidence="1" id="KW-0677">Repeat</keyword>
<reference evidence="5 6" key="1">
    <citation type="submission" date="2018-07" db="EMBL/GenBank/DDBJ databases">
        <title>Dyella solisilvae sp. nov., isolated from the pine and broad-leaved mixed forest soil.</title>
        <authorList>
            <person name="Gao Z."/>
            <person name="Qiu L."/>
        </authorList>
    </citation>
    <scope>NUCLEOTIDE SEQUENCE [LARGE SCALE GENOMIC DNA]</scope>
    <source>
        <strain evidence="5 6">DHG54</strain>
    </source>
</reference>
<dbReference type="EMBL" id="QQSY01000003">
    <property type="protein sequence ID" value="RDI98223.1"/>
    <property type="molecule type" value="Genomic_DNA"/>
</dbReference>
<dbReference type="InterPro" id="IPR025115">
    <property type="entry name" value="DUF4034"/>
</dbReference>
<proteinExistence type="predicted"/>
<dbReference type="AlphaFoldDB" id="A0A370K6G1"/>
<dbReference type="Pfam" id="PF13226">
    <property type="entry name" value="DUF4034"/>
    <property type="match status" value="1"/>
</dbReference>
<dbReference type="SMART" id="SM00028">
    <property type="entry name" value="TPR"/>
    <property type="match status" value="2"/>
</dbReference>
<dbReference type="RefSeq" id="WP_114825739.1">
    <property type="nucleotide sequence ID" value="NZ_QQSY01000003.1"/>
</dbReference>
<dbReference type="PROSITE" id="PS50005">
    <property type="entry name" value="TPR"/>
    <property type="match status" value="1"/>
</dbReference>
<dbReference type="InterPro" id="IPR050498">
    <property type="entry name" value="Ycf3"/>
</dbReference>
<dbReference type="Pfam" id="PF13428">
    <property type="entry name" value="TPR_14"/>
    <property type="match status" value="1"/>
</dbReference>
<name>A0A370K6G1_9GAMM</name>
<evidence type="ECO:0000256" key="1">
    <source>
        <dbReference type="ARBA" id="ARBA00022737"/>
    </source>
</evidence>
<evidence type="ECO:0000313" key="6">
    <source>
        <dbReference type="Proteomes" id="UP000254711"/>
    </source>
</evidence>